<dbReference type="GO" id="GO:0019695">
    <property type="term" value="P:choline metabolic process"/>
    <property type="evidence" value="ECO:0007669"/>
    <property type="project" value="TreeGrafter"/>
</dbReference>
<protein>
    <recommendedName>
        <fullName evidence="7">Carboxylesterase type B domain-containing protein</fullName>
    </recommendedName>
</protein>
<keyword evidence="2" id="KW-0719">Serine esterase</keyword>
<dbReference type="PANTHER" id="PTHR43918">
    <property type="entry name" value="ACETYLCHOLINESTERASE"/>
    <property type="match status" value="1"/>
</dbReference>
<evidence type="ECO:0000256" key="4">
    <source>
        <dbReference type="ARBA" id="ARBA00023180"/>
    </source>
</evidence>
<feature type="transmembrane region" description="Helical" evidence="6">
    <location>
        <begin position="76"/>
        <end position="97"/>
    </location>
</feature>
<dbReference type="VEuPathDB" id="VectorBase:RSAN_042856"/>
<evidence type="ECO:0000256" key="1">
    <source>
        <dbReference type="ARBA" id="ARBA00005964"/>
    </source>
</evidence>
<dbReference type="PANTHER" id="PTHR43918:SF4">
    <property type="entry name" value="CARBOXYLIC ESTER HYDROLASE"/>
    <property type="match status" value="1"/>
</dbReference>
<feature type="compositionally biased region" description="Basic residues" evidence="5">
    <location>
        <begin position="1"/>
        <end position="10"/>
    </location>
</feature>
<evidence type="ECO:0000256" key="2">
    <source>
        <dbReference type="ARBA" id="ARBA00022487"/>
    </source>
</evidence>
<keyword evidence="6" id="KW-0812">Transmembrane</keyword>
<evidence type="ECO:0000256" key="5">
    <source>
        <dbReference type="SAM" id="MobiDB-lite"/>
    </source>
</evidence>
<dbReference type="Proteomes" id="UP000821837">
    <property type="component" value="Unassembled WGS sequence"/>
</dbReference>
<evidence type="ECO:0000256" key="3">
    <source>
        <dbReference type="ARBA" id="ARBA00022801"/>
    </source>
</evidence>
<feature type="region of interest" description="Disordered" evidence="5">
    <location>
        <begin position="1"/>
        <end position="43"/>
    </location>
</feature>
<dbReference type="GO" id="GO:0003990">
    <property type="term" value="F:acetylcholinesterase activity"/>
    <property type="evidence" value="ECO:0007669"/>
    <property type="project" value="TreeGrafter"/>
</dbReference>
<dbReference type="InterPro" id="IPR029058">
    <property type="entry name" value="AB_hydrolase_fold"/>
</dbReference>
<dbReference type="GO" id="GO:0006581">
    <property type="term" value="P:acetylcholine catabolic process"/>
    <property type="evidence" value="ECO:0007669"/>
    <property type="project" value="TreeGrafter"/>
</dbReference>
<evidence type="ECO:0000313" key="8">
    <source>
        <dbReference type="EMBL" id="KAH7969310.1"/>
    </source>
</evidence>
<gene>
    <name evidence="8" type="ORF">HPB52_016599</name>
</gene>
<name>A0A9D4Q7F7_RHISA</name>
<evidence type="ECO:0000256" key="6">
    <source>
        <dbReference type="SAM" id="Phobius"/>
    </source>
</evidence>
<comment type="caution">
    <text evidence="8">The sequence shown here is derived from an EMBL/GenBank/DDBJ whole genome shotgun (WGS) entry which is preliminary data.</text>
</comment>
<reference evidence="8" key="2">
    <citation type="submission" date="2021-09" db="EMBL/GenBank/DDBJ databases">
        <authorList>
            <person name="Jia N."/>
            <person name="Wang J."/>
            <person name="Shi W."/>
            <person name="Du L."/>
            <person name="Sun Y."/>
            <person name="Zhan W."/>
            <person name="Jiang J."/>
            <person name="Wang Q."/>
            <person name="Zhang B."/>
            <person name="Ji P."/>
            <person name="Sakyi L.B."/>
            <person name="Cui X."/>
            <person name="Yuan T."/>
            <person name="Jiang B."/>
            <person name="Yang W."/>
            <person name="Lam T.T.-Y."/>
            <person name="Chang Q."/>
            <person name="Ding S."/>
            <person name="Wang X."/>
            <person name="Zhu J."/>
            <person name="Ruan X."/>
            <person name="Zhao L."/>
            <person name="Wei J."/>
            <person name="Que T."/>
            <person name="Du C."/>
            <person name="Cheng J."/>
            <person name="Dai P."/>
            <person name="Han X."/>
            <person name="Huang E."/>
            <person name="Gao Y."/>
            <person name="Liu J."/>
            <person name="Shao H."/>
            <person name="Ye R."/>
            <person name="Li L."/>
            <person name="Wei W."/>
            <person name="Wang X."/>
            <person name="Wang C."/>
            <person name="Huo Q."/>
            <person name="Li W."/>
            <person name="Guo W."/>
            <person name="Chen H."/>
            <person name="Chen S."/>
            <person name="Zhou L."/>
            <person name="Zhou L."/>
            <person name="Ni X."/>
            <person name="Tian J."/>
            <person name="Zhou Y."/>
            <person name="Sheng Y."/>
            <person name="Liu T."/>
            <person name="Pan Y."/>
            <person name="Xia L."/>
            <person name="Li J."/>
            <person name="Zhao F."/>
            <person name="Cao W."/>
        </authorList>
    </citation>
    <scope>NUCLEOTIDE SEQUENCE</scope>
    <source>
        <strain evidence="8">Rsan-2018</strain>
        <tissue evidence="8">Larvae</tissue>
    </source>
</reference>
<dbReference type="Gene3D" id="3.40.50.1820">
    <property type="entry name" value="alpha/beta hydrolase"/>
    <property type="match status" value="1"/>
</dbReference>
<dbReference type="AlphaFoldDB" id="A0A9D4Q7F7"/>
<comment type="similarity">
    <text evidence="1">Belongs to the type-B carboxylesterase/lipase family.</text>
</comment>
<dbReference type="SUPFAM" id="SSF53474">
    <property type="entry name" value="alpha/beta-Hydrolases"/>
    <property type="match status" value="1"/>
</dbReference>
<dbReference type="GO" id="GO:0005615">
    <property type="term" value="C:extracellular space"/>
    <property type="evidence" value="ECO:0007669"/>
    <property type="project" value="TreeGrafter"/>
</dbReference>
<accession>A0A9D4Q7F7</accession>
<evidence type="ECO:0000259" key="7">
    <source>
        <dbReference type="Pfam" id="PF00135"/>
    </source>
</evidence>
<dbReference type="Pfam" id="PF00135">
    <property type="entry name" value="COesterase"/>
    <property type="match status" value="1"/>
</dbReference>
<keyword evidence="6" id="KW-0472">Membrane</keyword>
<dbReference type="InterPro" id="IPR002018">
    <property type="entry name" value="CarbesteraseB"/>
</dbReference>
<keyword evidence="9" id="KW-1185">Reference proteome</keyword>
<evidence type="ECO:0000313" key="9">
    <source>
        <dbReference type="Proteomes" id="UP000821837"/>
    </source>
</evidence>
<dbReference type="VEuPathDB" id="VectorBase:RSAN_043496"/>
<sequence>MSGQRPHYHGASKDHSPKPDAMLAAEMARDKSQESTKSTAVRSTQMRSAQALSFWSMYSSVAAHVNPTRFITVADLACAVATVLAIAVLILSLTMFVDKTPNGGTKNVVVRGHFGRVLGLSHTVFGHTNVYAFLGVPYAHPPLGELRFRRTFTDVDVGRGSLIDGTGPKPACVQSSVDKSLSEISEDCLHLSIWTTSRECNYPSCAKKAVLVFLHDGFFQTGGNGQPLYDGKYAPIVAFVCTWYLAAYGDVVVVLPNYRLGALGFLNYGTGSAPGNAGLYDQLLALEWTRQNIGSFGGNVSNLVLVGYGAGAAAVGYLLLGKAAGTIEAAAVPKRAILMSGSPYTRYPDNTELRRRRVFDQARRLHCVNDSKADIRCLRSSEYRLFAKTAAPPLFFPSFTGIIPSPPRQWMREKKRITDAEILLGHMDDESPLAMQFVRLLVAQQETLSDVTKVSDTIFEALNISSDALKAIDTDSKVDHWLTMGTLIKLLADLLVMCPVRDMGRLLASAGNNHVFRYLVSTNAAANATAAKAGDMLRLLFGAHFLSPVELAAWAQASEAIIGFWTQFARTGNVPNSNGQGEGRFSISIAEERETSVLDIREEQCRLLSSLGI</sequence>
<proteinExistence type="inferred from homology"/>
<dbReference type="InterPro" id="IPR050654">
    <property type="entry name" value="AChE-related_enzymes"/>
</dbReference>
<dbReference type="GO" id="GO:0005886">
    <property type="term" value="C:plasma membrane"/>
    <property type="evidence" value="ECO:0007669"/>
    <property type="project" value="TreeGrafter"/>
</dbReference>
<keyword evidence="4" id="KW-0325">Glycoprotein</keyword>
<feature type="domain" description="Carboxylesterase type B" evidence="7">
    <location>
        <begin position="109"/>
        <end position="605"/>
    </location>
</feature>
<keyword evidence="3" id="KW-0378">Hydrolase</keyword>
<dbReference type="EMBL" id="JABSTV010001248">
    <property type="protein sequence ID" value="KAH7969310.1"/>
    <property type="molecule type" value="Genomic_DNA"/>
</dbReference>
<keyword evidence="6" id="KW-1133">Transmembrane helix</keyword>
<reference evidence="8" key="1">
    <citation type="journal article" date="2020" name="Cell">
        <title>Large-Scale Comparative Analyses of Tick Genomes Elucidate Their Genetic Diversity and Vector Capacities.</title>
        <authorList>
            <consortium name="Tick Genome and Microbiome Consortium (TIGMIC)"/>
            <person name="Jia N."/>
            <person name="Wang J."/>
            <person name="Shi W."/>
            <person name="Du L."/>
            <person name="Sun Y."/>
            <person name="Zhan W."/>
            <person name="Jiang J.F."/>
            <person name="Wang Q."/>
            <person name="Zhang B."/>
            <person name="Ji P."/>
            <person name="Bell-Sakyi L."/>
            <person name="Cui X.M."/>
            <person name="Yuan T.T."/>
            <person name="Jiang B.G."/>
            <person name="Yang W.F."/>
            <person name="Lam T.T."/>
            <person name="Chang Q.C."/>
            <person name="Ding S.J."/>
            <person name="Wang X.J."/>
            <person name="Zhu J.G."/>
            <person name="Ruan X.D."/>
            <person name="Zhao L."/>
            <person name="Wei J.T."/>
            <person name="Ye R.Z."/>
            <person name="Que T.C."/>
            <person name="Du C.H."/>
            <person name="Zhou Y.H."/>
            <person name="Cheng J.X."/>
            <person name="Dai P.F."/>
            <person name="Guo W.B."/>
            <person name="Han X.H."/>
            <person name="Huang E.J."/>
            <person name="Li L.F."/>
            <person name="Wei W."/>
            <person name="Gao Y.C."/>
            <person name="Liu J.Z."/>
            <person name="Shao H.Z."/>
            <person name="Wang X."/>
            <person name="Wang C.C."/>
            <person name="Yang T.C."/>
            <person name="Huo Q.B."/>
            <person name="Li W."/>
            <person name="Chen H.Y."/>
            <person name="Chen S.E."/>
            <person name="Zhou L.G."/>
            <person name="Ni X.B."/>
            <person name="Tian J.H."/>
            <person name="Sheng Y."/>
            <person name="Liu T."/>
            <person name="Pan Y.S."/>
            <person name="Xia L.Y."/>
            <person name="Li J."/>
            <person name="Zhao F."/>
            <person name="Cao W.C."/>
        </authorList>
    </citation>
    <scope>NUCLEOTIDE SEQUENCE</scope>
    <source>
        <strain evidence="8">Rsan-2018</strain>
    </source>
</reference>
<organism evidence="8 9">
    <name type="scientific">Rhipicephalus sanguineus</name>
    <name type="common">Brown dog tick</name>
    <name type="synonym">Ixodes sanguineus</name>
    <dbReference type="NCBI Taxonomy" id="34632"/>
    <lineage>
        <taxon>Eukaryota</taxon>
        <taxon>Metazoa</taxon>
        <taxon>Ecdysozoa</taxon>
        <taxon>Arthropoda</taxon>
        <taxon>Chelicerata</taxon>
        <taxon>Arachnida</taxon>
        <taxon>Acari</taxon>
        <taxon>Parasitiformes</taxon>
        <taxon>Ixodida</taxon>
        <taxon>Ixodoidea</taxon>
        <taxon>Ixodidae</taxon>
        <taxon>Rhipicephalinae</taxon>
        <taxon>Rhipicephalus</taxon>
        <taxon>Rhipicephalus</taxon>
    </lineage>
</organism>